<dbReference type="Pfam" id="PF09718">
    <property type="entry name" value="Tape_meas_lam_C"/>
    <property type="match status" value="1"/>
</dbReference>
<evidence type="ECO:0000259" key="1">
    <source>
        <dbReference type="Pfam" id="PF09718"/>
    </source>
</evidence>
<accession>G2GXR5</accession>
<evidence type="ECO:0000313" key="3">
    <source>
        <dbReference type="Proteomes" id="UP000004116"/>
    </source>
</evidence>
<dbReference type="EMBL" id="AGCA01000120">
    <property type="protein sequence ID" value="EGY29472.1"/>
    <property type="molecule type" value="Genomic_DNA"/>
</dbReference>
<organism evidence="2 3">
    <name type="scientific">Candidatus Regiella insecticola 5.15</name>
    <dbReference type="NCBI Taxonomy" id="1005043"/>
    <lineage>
        <taxon>Bacteria</taxon>
        <taxon>Pseudomonadati</taxon>
        <taxon>Pseudomonadota</taxon>
        <taxon>Gammaproteobacteria</taxon>
        <taxon>Enterobacterales</taxon>
        <taxon>Enterobacteriaceae</taxon>
        <taxon>aphid secondary symbionts</taxon>
        <taxon>Candidatus Regiella</taxon>
    </lineage>
</organism>
<evidence type="ECO:0000313" key="2">
    <source>
        <dbReference type="EMBL" id="EGY29472.1"/>
    </source>
</evidence>
<dbReference type="Proteomes" id="UP000004116">
    <property type="component" value="Unassembled WGS sequence"/>
</dbReference>
<dbReference type="InterPro" id="IPR006431">
    <property type="entry name" value="Phage_tape_meas_C"/>
</dbReference>
<comment type="caution">
    <text evidence="2">The sequence shown here is derived from an EMBL/GenBank/DDBJ whole genome shotgun (WGS) entry which is preliminary data.</text>
</comment>
<dbReference type="NCBIfam" id="TIGR01541">
    <property type="entry name" value="tape_meas_lam_C"/>
    <property type="match status" value="1"/>
</dbReference>
<proteinExistence type="predicted"/>
<name>G2GXR5_9ENTR</name>
<sequence length="218" mass="23102">MGNLSSMMTELTTTGKVNLKSFATAFLTTIVDIINRLLIAQAIQVAMGWIGGSFRTSTSKVTQAGTMGRGAMGINTGWQDYLPSHASGGYTGEGDKYHPAGIVHKGEFVMTKAATERIGVDNLYALMRGYAQGGLVNHRRTTSTKAPLLGMQGKGTRLEITIGDINILNQGAGQPQGTVSTQDSAALRKQIKMAITTTLSEQLSKPGTPLWLAVQGRG</sequence>
<gene>
    <name evidence="2" type="ORF">Rin_00005580</name>
</gene>
<reference evidence="2 3" key="1">
    <citation type="journal article" date="2012" name="Genome Res.">
        <title>Genomic basis of endosymbiont-conferred protection against an insect parasitoid.</title>
        <authorList>
            <person name="Hansen A.K."/>
            <person name="Vorburger C."/>
            <person name="Moran N.A."/>
        </authorList>
    </citation>
    <scope>NUCLEOTIDE SEQUENCE [LARGE SCALE GENOMIC DNA]</scope>
    <source>
        <strain evidence="3">R5.15</strain>
    </source>
</reference>
<feature type="domain" description="Bacteriophage tail tape measure C-terminal" evidence="1">
    <location>
        <begin position="1"/>
        <end position="44"/>
    </location>
</feature>
<dbReference type="OrthoDB" id="79849at2"/>
<keyword evidence="3" id="KW-1185">Reference proteome</keyword>
<dbReference type="AlphaFoldDB" id="G2GXR5"/>
<protein>
    <submittedName>
        <fullName evidence="2">Phage tail tape measure protein, lambda family</fullName>
    </submittedName>
</protein>